<dbReference type="Pfam" id="PF13460">
    <property type="entry name" value="NAD_binding_10"/>
    <property type="match status" value="1"/>
</dbReference>
<keyword evidence="5" id="KW-1185">Reference proteome</keyword>
<dbReference type="SUPFAM" id="SSF51735">
    <property type="entry name" value="NAD(P)-binding Rossmann-fold domains"/>
    <property type="match status" value="1"/>
</dbReference>
<dbReference type="PANTHER" id="PTHR10366">
    <property type="entry name" value="NAD DEPENDENT EPIMERASE/DEHYDRATASE"/>
    <property type="match status" value="1"/>
</dbReference>
<proteinExistence type="inferred from homology"/>
<name>A0A8H3IRN9_9LECA</name>
<dbReference type="GO" id="GO:0016616">
    <property type="term" value="F:oxidoreductase activity, acting on the CH-OH group of donors, NAD or NADP as acceptor"/>
    <property type="evidence" value="ECO:0007669"/>
    <property type="project" value="TreeGrafter"/>
</dbReference>
<protein>
    <recommendedName>
        <fullName evidence="3">NAD(P)-binding domain-containing protein</fullName>
    </recommendedName>
</protein>
<feature type="domain" description="NAD(P)-binding" evidence="3">
    <location>
        <begin position="14"/>
        <end position="150"/>
    </location>
</feature>
<evidence type="ECO:0000313" key="5">
    <source>
        <dbReference type="Proteomes" id="UP000664169"/>
    </source>
</evidence>
<dbReference type="OrthoDB" id="2735536at2759"/>
<evidence type="ECO:0000256" key="1">
    <source>
        <dbReference type="ARBA" id="ARBA00023002"/>
    </source>
</evidence>
<comment type="similarity">
    <text evidence="2">Belongs to the NAD(P)-dependent epimerase/dehydratase family. Dihydroflavonol-4-reductase subfamily.</text>
</comment>
<reference evidence="4" key="1">
    <citation type="submission" date="2021-03" db="EMBL/GenBank/DDBJ databases">
        <authorList>
            <person name="Tagirdzhanova G."/>
        </authorList>
    </citation>
    <scope>NUCLEOTIDE SEQUENCE</scope>
</reference>
<dbReference type="EMBL" id="CAJPDQ010000036">
    <property type="protein sequence ID" value="CAF9930805.1"/>
    <property type="molecule type" value="Genomic_DNA"/>
</dbReference>
<dbReference type="AlphaFoldDB" id="A0A8H3IRN9"/>
<gene>
    <name evidence="4" type="ORF">GOMPHAMPRED_005743</name>
</gene>
<dbReference type="Gene3D" id="3.40.50.720">
    <property type="entry name" value="NAD(P)-binding Rossmann-like Domain"/>
    <property type="match status" value="1"/>
</dbReference>
<evidence type="ECO:0000313" key="4">
    <source>
        <dbReference type="EMBL" id="CAF9930805.1"/>
    </source>
</evidence>
<dbReference type="InterPro" id="IPR016040">
    <property type="entry name" value="NAD(P)-bd_dom"/>
</dbReference>
<keyword evidence="1" id="KW-0560">Oxidoreductase</keyword>
<sequence>MSAIPEGSTVLMTGATGCVGSGIVIEVLKAGYKIKAAVRNPEKAKQYADAYNKRYPGAFETVLIEDNKRPGAFDAALQGCSGVIHCAGGIAGDEFDAAQSEVDTILEIARSASKVPSVKRVVYTSSTNALTRSMTKPGHLSSSSWNDEAIEALKKPRSKPDWDWDRAMDVYSAGKVLAERALFDFVKDHKPGFVANVVNPNFNIGENIIGTPATSNSLVAAIATNNEEGVTLARFIMPQFLISLVDDGLLHLAALTQEDVQNERIVAAAEPISFNILLAVLEKLGIKNLPAPAVGKDDRTVQKTADTTRSLELLKRYGKNSFDDLETAVQRCVSTLVA</sequence>
<accession>A0A8H3IRN9</accession>
<dbReference type="InterPro" id="IPR036291">
    <property type="entry name" value="NAD(P)-bd_dom_sf"/>
</dbReference>
<organism evidence="4 5">
    <name type="scientific">Gomphillus americanus</name>
    <dbReference type="NCBI Taxonomy" id="1940652"/>
    <lineage>
        <taxon>Eukaryota</taxon>
        <taxon>Fungi</taxon>
        <taxon>Dikarya</taxon>
        <taxon>Ascomycota</taxon>
        <taxon>Pezizomycotina</taxon>
        <taxon>Lecanoromycetes</taxon>
        <taxon>OSLEUM clade</taxon>
        <taxon>Ostropomycetidae</taxon>
        <taxon>Ostropales</taxon>
        <taxon>Graphidaceae</taxon>
        <taxon>Gomphilloideae</taxon>
        <taxon>Gomphillus</taxon>
    </lineage>
</organism>
<evidence type="ECO:0000259" key="3">
    <source>
        <dbReference type="Pfam" id="PF13460"/>
    </source>
</evidence>
<dbReference type="PANTHER" id="PTHR10366:SF562">
    <property type="entry name" value="ALDEHYDE REDUCTASE II (AFU_ORTHOLOGUE AFUA_1G11360)"/>
    <property type="match status" value="1"/>
</dbReference>
<comment type="caution">
    <text evidence="4">The sequence shown here is derived from an EMBL/GenBank/DDBJ whole genome shotgun (WGS) entry which is preliminary data.</text>
</comment>
<dbReference type="InterPro" id="IPR050425">
    <property type="entry name" value="NAD(P)_dehydrat-like"/>
</dbReference>
<dbReference type="Proteomes" id="UP000664169">
    <property type="component" value="Unassembled WGS sequence"/>
</dbReference>
<evidence type="ECO:0000256" key="2">
    <source>
        <dbReference type="ARBA" id="ARBA00023445"/>
    </source>
</evidence>